<dbReference type="PANTHER" id="PTHR30055">
    <property type="entry name" value="HTH-TYPE TRANSCRIPTIONAL REGULATOR RUTR"/>
    <property type="match status" value="1"/>
</dbReference>
<keyword evidence="1" id="KW-0805">Transcription regulation</keyword>
<organism evidence="6 7">
    <name type="scientific">Micromonospora echinaurantiaca</name>
    <dbReference type="NCBI Taxonomy" id="47857"/>
    <lineage>
        <taxon>Bacteria</taxon>
        <taxon>Bacillati</taxon>
        <taxon>Actinomycetota</taxon>
        <taxon>Actinomycetes</taxon>
        <taxon>Micromonosporales</taxon>
        <taxon>Micromonosporaceae</taxon>
        <taxon>Micromonospora</taxon>
    </lineage>
</organism>
<evidence type="ECO:0000313" key="7">
    <source>
        <dbReference type="Proteomes" id="UP000198217"/>
    </source>
</evidence>
<evidence type="ECO:0000256" key="1">
    <source>
        <dbReference type="ARBA" id="ARBA00023015"/>
    </source>
</evidence>
<dbReference type="Proteomes" id="UP000198217">
    <property type="component" value="Chromosome I"/>
</dbReference>
<dbReference type="PROSITE" id="PS50977">
    <property type="entry name" value="HTH_TETR_2"/>
    <property type="match status" value="1"/>
</dbReference>
<dbReference type="PANTHER" id="PTHR30055:SF220">
    <property type="entry name" value="TETR-FAMILY REGULATORY PROTEIN"/>
    <property type="match status" value="1"/>
</dbReference>
<dbReference type="RefSeq" id="WP_088992025.1">
    <property type="nucleotide sequence ID" value="NZ_LT607750.1"/>
</dbReference>
<dbReference type="InterPro" id="IPR025996">
    <property type="entry name" value="MT1864/Rv1816-like_C"/>
</dbReference>
<feature type="domain" description="HTH tetR-type" evidence="5">
    <location>
        <begin position="6"/>
        <end position="66"/>
    </location>
</feature>
<gene>
    <name evidence="6" type="ORF">GA0070609_0179</name>
</gene>
<keyword evidence="2 4" id="KW-0238">DNA-binding</keyword>
<dbReference type="InterPro" id="IPR050109">
    <property type="entry name" value="HTH-type_TetR-like_transc_reg"/>
</dbReference>
<feature type="DNA-binding region" description="H-T-H motif" evidence="4">
    <location>
        <begin position="29"/>
        <end position="48"/>
    </location>
</feature>
<dbReference type="InterPro" id="IPR036271">
    <property type="entry name" value="Tet_transcr_reg_TetR-rel_C_sf"/>
</dbReference>
<dbReference type="GO" id="GO:0000976">
    <property type="term" value="F:transcription cis-regulatory region binding"/>
    <property type="evidence" value="ECO:0007669"/>
    <property type="project" value="TreeGrafter"/>
</dbReference>
<protein>
    <submittedName>
        <fullName evidence="6">Transcriptional regulator, TetR family</fullName>
    </submittedName>
</protein>
<accession>A0A1C5GS41</accession>
<dbReference type="InterPro" id="IPR009057">
    <property type="entry name" value="Homeodomain-like_sf"/>
</dbReference>
<keyword evidence="7" id="KW-1185">Reference proteome</keyword>
<keyword evidence="3" id="KW-0804">Transcription</keyword>
<dbReference type="GO" id="GO:0003700">
    <property type="term" value="F:DNA-binding transcription factor activity"/>
    <property type="evidence" value="ECO:0007669"/>
    <property type="project" value="TreeGrafter"/>
</dbReference>
<evidence type="ECO:0000256" key="3">
    <source>
        <dbReference type="ARBA" id="ARBA00023163"/>
    </source>
</evidence>
<evidence type="ECO:0000259" key="5">
    <source>
        <dbReference type="PROSITE" id="PS50977"/>
    </source>
</evidence>
<dbReference type="Pfam" id="PF13305">
    <property type="entry name" value="TetR_C_33"/>
    <property type="match status" value="1"/>
</dbReference>
<name>A0A1C5GS41_9ACTN</name>
<dbReference type="SUPFAM" id="SSF46689">
    <property type="entry name" value="Homeodomain-like"/>
    <property type="match status" value="1"/>
</dbReference>
<dbReference type="Pfam" id="PF00440">
    <property type="entry name" value="TetR_N"/>
    <property type="match status" value="1"/>
</dbReference>
<evidence type="ECO:0000313" key="6">
    <source>
        <dbReference type="EMBL" id="SCG35961.1"/>
    </source>
</evidence>
<evidence type="ECO:0000256" key="4">
    <source>
        <dbReference type="PROSITE-ProRule" id="PRU00335"/>
    </source>
</evidence>
<sequence length="203" mass="22095">MPELEGGLRVRLVEVGVDLLAQEGPRALTLREIARRAGVSHGAPRRYFPTHQALLAAIAREGYQRLGQQVAELVGGDDPDPHAQLLALSRLYLSFAQDNRGMFELMFRHDLLRGNGIGLREASQALFGVLVDLVDRARPAVAGAPPPAVTAAALWASLHGIAELWQWGSLQTTVRTDDVEPLLRAALDAHVGRRRPSRRTSGP</sequence>
<evidence type="ECO:0000256" key="2">
    <source>
        <dbReference type="ARBA" id="ARBA00023125"/>
    </source>
</evidence>
<proteinExistence type="predicted"/>
<dbReference type="Gene3D" id="1.10.357.10">
    <property type="entry name" value="Tetracycline Repressor, domain 2"/>
    <property type="match status" value="1"/>
</dbReference>
<reference evidence="6 7" key="1">
    <citation type="submission" date="2016-06" db="EMBL/GenBank/DDBJ databases">
        <authorList>
            <person name="Kjaerup R.B."/>
            <person name="Dalgaard T.S."/>
            <person name="Juul-Madsen H.R."/>
        </authorList>
    </citation>
    <scope>NUCLEOTIDE SEQUENCE [LARGE SCALE GENOMIC DNA]</scope>
    <source>
        <strain evidence="6 7">DSM 43904</strain>
    </source>
</reference>
<dbReference type="AlphaFoldDB" id="A0A1C5GS41"/>
<dbReference type="EMBL" id="LT607750">
    <property type="protein sequence ID" value="SCG35961.1"/>
    <property type="molecule type" value="Genomic_DNA"/>
</dbReference>
<dbReference type="SUPFAM" id="SSF48498">
    <property type="entry name" value="Tetracyclin repressor-like, C-terminal domain"/>
    <property type="match status" value="1"/>
</dbReference>
<dbReference type="InterPro" id="IPR001647">
    <property type="entry name" value="HTH_TetR"/>
</dbReference>